<dbReference type="InterPro" id="IPR051852">
    <property type="entry name" value="Alpha-type_PK"/>
</dbReference>
<evidence type="ECO:0000313" key="7">
    <source>
        <dbReference type="EMBL" id="KAJ7026381.1"/>
    </source>
</evidence>
<dbReference type="GO" id="GO:0005524">
    <property type="term" value="F:ATP binding"/>
    <property type="evidence" value="ECO:0007669"/>
    <property type="project" value="UniProtKB-KW"/>
</dbReference>
<evidence type="ECO:0000313" key="8">
    <source>
        <dbReference type="Proteomes" id="UP001218188"/>
    </source>
</evidence>
<organism evidence="7 8">
    <name type="scientific">Mycena alexandri</name>
    <dbReference type="NCBI Taxonomy" id="1745969"/>
    <lineage>
        <taxon>Eukaryota</taxon>
        <taxon>Fungi</taxon>
        <taxon>Dikarya</taxon>
        <taxon>Basidiomycota</taxon>
        <taxon>Agaricomycotina</taxon>
        <taxon>Agaricomycetes</taxon>
        <taxon>Agaricomycetidae</taxon>
        <taxon>Agaricales</taxon>
        <taxon>Marasmiineae</taxon>
        <taxon>Mycenaceae</taxon>
        <taxon>Mycena</taxon>
    </lineage>
</organism>
<evidence type="ECO:0000259" key="6">
    <source>
        <dbReference type="PROSITE" id="PS51158"/>
    </source>
</evidence>
<dbReference type="Gene3D" id="3.20.200.10">
    <property type="entry name" value="MHCK/EF2 kinase"/>
    <property type="match status" value="1"/>
</dbReference>
<keyword evidence="1" id="KW-0723">Serine/threonine-protein kinase</keyword>
<keyword evidence="2" id="KW-0808">Transferase</keyword>
<protein>
    <submittedName>
        <fullName evidence="7">Kinase-like domain-containing protein</fullName>
    </submittedName>
</protein>
<dbReference type="Pfam" id="PF02816">
    <property type="entry name" value="Alpha_kinase"/>
    <property type="match status" value="1"/>
</dbReference>
<feature type="non-terminal residue" evidence="7">
    <location>
        <position position="1"/>
    </location>
</feature>
<reference evidence="7" key="1">
    <citation type="submission" date="2023-03" db="EMBL/GenBank/DDBJ databases">
        <title>Massive genome expansion in bonnet fungi (Mycena s.s.) driven by repeated elements and novel gene families across ecological guilds.</title>
        <authorList>
            <consortium name="Lawrence Berkeley National Laboratory"/>
            <person name="Harder C.B."/>
            <person name="Miyauchi S."/>
            <person name="Viragh M."/>
            <person name="Kuo A."/>
            <person name="Thoen E."/>
            <person name="Andreopoulos B."/>
            <person name="Lu D."/>
            <person name="Skrede I."/>
            <person name="Drula E."/>
            <person name="Henrissat B."/>
            <person name="Morin E."/>
            <person name="Kohler A."/>
            <person name="Barry K."/>
            <person name="LaButti K."/>
            <person name="Morin E."/>
            <person name="Salamov A."/>
            <person name="Lipzen A."/>
            <person name="Mereny Z."/>
            <person name="Hegedus B."/>
            <person name="Baldrian P."/>
            <person name="Stursova M."/>
            <person name="Weitz H."/>
            <person name="Taylor A."/>
            <person name="Grigoriev I.V."/>
            <person name="Nagy L.G."/>
            <person name="Martin F."/>
            <person name="Kauserud H."/>
        </authorList>
    </citation>
    <scope>NUCLEOTIDE SEQUENCE</scope>
    <source>
        <strain evidence="7">CBHHK200</strain>
    </source>
</reference>
<name>A0AAD6SGG4_9AGAR</name>
<accession>A0AAD6SGG4</accession>
<feature type="domain" description="Alpha-type protein kinase" evidence="6">
    <location>
        <begin position="1"/>
        <end position="114"/>
    </location>
</feature>
<keyword evidence="8" id="KW-1185">Reference proteome</keyword>
<evidence type="ECO:0000256" key="1">
    <source>
        <dbReference type="ARBA" id="ARBA00022527"/>
    </source>
</evidence>
<keyword evidence="5" id="KW-0067">ATP-binding</keyword>
<keyword evidence="3" id="KW-0547">Nucleotide-binding</keyword>
<sequence>VTWLLERERGNVQFRKYSGTLEHPRYSDKQGATINAFEHFTYVNSNKALVLADIQCKSSESYDVSNKAAILFDLMSHTLTGDSGAGDHGDKGIQTLVDQHQCGQRCIQLGLQLLKDAEDN</sequence>
<dbReference type="SUPFAM" id="SSF56112">
    <property type="entry name" value="Protein kinase-like (PK-like)"/>
    <property type="match status" value="1"/>
</dbReference>
<evidence type="ECO:0000256" key="2">
    <source>
        <dbReference type="ARBA" id="ARBA00022679"/>
    </source>
</evidence>
<proteinExistence type="predicted"/>
<dbReference type="EMBL" id="JARJCM010000139">
    <property type="protein sequence ID" value="KAJ7026381.1"/>
    <property type="molecule type" value="Genomic_DNA"/>
</dbReference>
<dbReference type="Proteomes" id="UP001218188">
    <property type="component" value="Unassembled WGS sequence"/>
</dbReference>
<comment type="caution">
    <text evidence="7">The sequence shown here is derived from an EMBL/GenBank/DDBJ whole genome shotgun (WGS) entry which is preliminary data.</text>
</comment>
<dbReference type="GO" id="GO:0004674">
    <property type="term" value="F:protein serine/threonine kinase activity"/>
    <property type="evidence" value="ECO:0007669"/>
    <property type="project" value="UniProtKB-KW"/>
</dbReference>
<dbReference type="InterPro" id="IPR004166">
    <property type="entry name" value="a-kinase_dom"/>
</dbReference>
<dbReference type="PANTHER" id="PTHR45992:SF2">
    <property type="entry name" value="EUKARYOTIC ELONGATION FACTOR 2 KINASE"/>
    <property type="match status" value="1"/>
</dbReference>
<gene>
    <name evidence="7" type="ORF">C8F04DRAFT_966415</name>
</gene>
<evidence type="ECO:0000256" key="3">
    <source>
        <dbReference type="ARBA" id="ARBA00022741"/>
    </source>
</evidence>
<dbReference type="PANTHER" id="PTHR45992">
    <property type="entry name" value="EUKARYOTIC ELONGATION FACTOR 2 KINASE-RELATED"/>
    <property type="match status" value="1"/>
</dbReference>
<dbReference type="AlphaFoldDB" id="A0AAD6SGG4"/>
<dbReference type="InterPro" id="IPR011009">
    <property type="entry name" value="Kinase-like_dom_sf"/>
</dbReference>
<dbReference type="GO" id="GO:1903013">
    <property type="term" value="P:response to differentiation-inducing factor 1"/>
    <property type="evidence" value="ECO:0007669"/>
    <property type="project" value="TreeGrafter"/>
</dbReference>
<dbReference type="PROSITE" id="PS51158">
    <property type="entry name" value="ALPHA_KINASE"/>
    <property type="match status" value="1"/>
</dbReference>
<dbReference type="GO" id="GO:0031037">
    <property type="term" value="P:myosin II filament disassembly"/>
    <property type="evidence" value="ECO:0007669"/>
    <property type="project" value="TreeGrafter"/>
</dbReference>
<evidence type="ECO:0000256" key="4">
    <source>
        <dbReference type="ARBA" id="ARBA00022777"/>
    </source>
</evidence>
<evidence type="ECO:0000256" key="5">
    <source>
        <dbReference type="ARBA" id="ARBA00022840"/>
    </source>
</evidence>
<keyword evidence="4 7" id="KW-0418">Kinase</keyword>